<keyword evidence="17" id="KW-0675">Receptor</keyword>
<dbReference type="InterPro" id="IPR008271">
    <property type="entry name" value="Ser/Thr_kinase_AS"/>
</dbReference>
<keyword evidence="13" id="KW-0418">Kinase</keyword>
<comment type="catalytic activity">
    <reaction evidence="19">
        <text>L-threonyl-[protein] + ATP = O-phospho-L-threonyl-[protein] + ADP + H(+)</text>
        <dbReference type="Rhea" id="RHEA:46608"/>
        <dbReference type="Rhea" id="RHEA-COMP:11060"/>
        <dbReference type="Rhea" id="RHEA-COMP:11605"/>
        <dbReference type="ChEBI" id="CHEBI:15378"/>
        <dbReference type="ChEBI" id="CHEBI:30013"/>
        <dbReference type="ChEBI" id="CHEBI:30616"/>
        <dbReference type="ChEBI" id="CHEBI:61977"/>
        <dbReference type="ChEBI" id="CHEBI:456216"/>
        <dbReference type="EC" id="2.7.11.1"/>
    </reaction>
</comment>
<dbReference type="SUPFAM" id="SSF56112">
    <property type="entry name" value="Protein kinase-like (PK-like)"/>
    <property type="match status" value="1"/>
</dbReference>
<dbReference type="Pfam" id="PF00560">
    <property type="entry name" value="LRR_1"/>
    <property type="match status" value="2"/>
</dbReference>
<evidence type="ECO:0000256" key="11">
    <source>
        <dbReference type="ARBA" id="ARBA00022737"/>
    </source>
</evidence>
<evidence type="ECO:0000256" key="12">
    <source>
        <dbReference type="ARBA" id="ARBA00022741"/>
    </source>
</evidence>
<dbReference type="PRINTS" id="PR00019">
    <property type="entry name" value="LEURICHRPT"/>
</dbReference>
<dbReference type="FunFam" id="3.80.10.10:FF:000041">
    <property type="entry name" value="LRR receptor-like serine/threonine-protein kinase ERECTA"/>
    <property type="match status" value="1"/>
</dbReference>
<dbReference type="AlphaFoldDB" id="A0AAD3RPM9"/>
<comment type="similarity">
    <text evidence="2">Belongs to the RLP family.</text>
</comment>
<feature type="domain" description="Protein kinase" evidence="23">
    <location>
        <begin position="320"/>
        <end position="607"/>
    </location>
</feature>
<dbReference type="FunFam" id="3.30.200.20:FF:000661">
    <property type="entry name" value="Serine-threonine protein kinase plant-type"/>
    <property type="match status" value="1"/>
</dbReference>
<dbReference type="Pfam" id="PF13855">
    <property type="entry name" value="LRR_8"/>
    <property type="match status" value="1"/>
</dbReference>
<feature type="transmembrane region" description="Helical" evidence="22">
    <location>
        <begin position="269"/>
        <end position="291"/>
    </location>
</feature>
<organism evidence="24 25">
    <name type="scientific">Cryptomeria japonica</name>
    <name type="common">Japanese cedar</name>
    <name type="synonym">Cupressus japonica</name>
    <dbReference type="NCBI Taxonomy" id="3369"/>
    <lineage>
        <taxon>Eukaryota</taxon>
        <taxon>Viridiplantae</taxon>
        <taxon>Streptophyta</taxon>
        <taxon>Embryophyta</taxon>
        <taxon>Tracheophyta</taxon>
        <taxon>Spermatophyta</taxon>
        <taxon>Pinopsida</taxon>
        <taxon>Pinidae</taxon>
        <taxon>Conifers II</taxon>
        <taxon>Cupressales</taxon>
        <taxon>Cupressaceae</taxon>
        <taxon>Cryptomeria</taxon>
    </lineage>
</organism>
<evidence type="ECO:0000256" key="20">
    <source>
        <dbReference type="ARBA" id="ARBA00048679"/>
    </source>
</evidence>
<reference evidence="24" key="1">
    <citation type="submission" date="2022-12" db="EMBL/GenBank/DDBJ databases">
        <title>Chromosome-Level Genome Assembly of Japanese Cedar (Cryptomeriajaponica D. Don).</title>
        <authorList>
            <person name="Fujino T."/>
            <person name="Yamaguchi K."/>
            <person name="Yokoyama T."/>
            <person name="Hamanaka T."/>
            <person name="Harazono Y."/>
            <person name="Kamada H."/>
            <person name="Kobayashi W."/>
            <person name="Ujino-Ihara T."/>
            <person name="Uchiyama K."/>
            <person name="Matsumoto A."/>
            <person name="Izuno A."/>
            <person name="Tsumura Y."/>
            <person name="Toyoda A."/>
            <person name="Shigenobu S."/>
            <person name="Moriguchi Y."/>
            <person name="Ueno S."/>
            <person name="Kasahara M."/>
        </authorList>
    </citation>
    <scope>NUCLEOTIDE SEQUENCE</scope>
</reference>
<evidence type="ECO:0000256" key="4">
    <source>
        <dbReference type="ARBA" id="ARBA00022475"/>
    </source>
</evidence>
<gene>
    <name evidence="24" type="ORF">SUGI_1215580</name>
</gene>
<keyword evidence="5" id="KW-0723">Serine/threonine-protein kinase</keyword>
<evidence type="ECO:0000256" key="22">
    <source>
        <dbReference type="SAM" id="Phobius"/>
    </source>
</evidence>
<sequence length="640" mass="70533">MKEDYFLPVFYVSGGKFCSGEGEDEDEDGLSPALPFIGVACSTRHQRVVSLNLTGKIPESLGDLPQLRYLVLHHNQLSGKIPASLGRCITLEKLDLAHNKLEGNLPHGWASFPNLQFYFNISSNFLQGSLLEVSKMVMVQAIDVSHNNFSGEILAPLSNCIELQYLNLSWNSFDGAIPASLKKLKNLQDIDLSNNNLSGAIPMDLQEMIMLQHINLSSNKLIGEVPKGGAFGVVDESAFLGNVGLCGSWIKLPSCSSSKHKQGSISKKVILPIVIGTTIFIMSFILVIFYMRHKKENTLELNIGPRIISFDELVDATGGFDQTNLLGVGSFGSVYRGILNDGTNIAVKVLNLEDENVLQSFNRECNVLKRVRHRNVIKIISTCSTSDFKALILPFMSNGSLERLLYPEGGDECRLKLNDRLRIAKEIAQGMEYLHHHCFVQVIHCDLKPNNVLLGDDVTPCIADFGIAKIIFGNSIDSLTFTSSLKGSIGYIAPEYGMGGNISTKGDVYSYGILLLELLTRRRPTDDIFVEGITLSKWASMNFPSRLTEVVDKNLLINVKENDIPLVLECLAQSIQVGLICTRELPQQCPNMMEVVKRLEKISSSFLGTPRDFQFPIDISPFLESTSGPKNTTGDSSSTS</sequence>
<evidence type="ECO:0000256" key="15">
    <source>
        <dbReference type="ARBA" id="ARBA00022989"/>
    </source>
</evidence>
<dbReference type="GO" id="GO:0005886">
    <property type="term" value="C:plasma membrane"/>
    <property type="evidence" value="ECO:0007669"/>
    <property type="project" value="UniProtKB-SubCell"/>
</dbReference>
<dbReference type="Gene3D" id="3.30.200.20">
    <property type="entry name" value="Phosphorylase Kinase, domain 1"/>
    <property type="match status" value="1"/>
</dbReference>
<evidence type="ECO:0000256" key="6">
    <source>
        <dbReference type="ARBA" id="ARBA00022553"/>
    </source>
</evidence>
<dbReference type="FunFam" id="1.10.510.10:FF:000358">
    <property type="entry name" value="Putative leucine-rich repeat receptor-like serine/threonine-protein kinase"/>
    <property type="match status" value="1"/>
</dbReference>
<evidence type="ECO:0000256" key="18">
    <source>
        <dbReference type="ARBA" id="ARBA00023180"/>
    </source>
</evidence>
<evidence type="ECO:0000256" key="2">
    <source>
        <dbReference type="ARBA" id="ARBA00009592"/>
    </source>
</evidence>
<dbReference type="GO" id="GO:0004674">
    <property type="term" value="F:protein serine/threonine kinase activity"/>
    <property type="evidence" value="ECO:0007669"/>
    <property type="project" value="UniProtKB-KW"/>
</dbReference>
<dbReference type="EC" id="2.7.11.1" evidence="3"/>
<accession>A0AAD3RPM9</accession>
<dbReference type="GO" id="GO:0005524">
    <property type="term" value="F:ATP binding"/>
    <property type="evidence" value="ECO:0007669"/>
    <property type="project" value="UniProtKB-UniRule"/>
</dbReference>
<dbReference type="SMART" id="SM00220">
    <property type="entry name" value="S_TKc"/>
    <property type="match status" value="1"/>
</dbReference>
<dbReference type="Gene3D" id="1.10.510.10">
    <property type="entry name" value="Transferase(Phosphotransferase) domain 1"/>
    <property type="match status" value="1"/>
</dbReference>
<evidence type="ECO:0000256" key="9">
    <source>
        <dbReference type="ARBA" id="ARBA00022692"/>
    </source>
</evidence>
<dbReference type="InterPro" id="IPR001611">
    <property type="entry name" value="Leu-rich_rpt"/>
</dbReference>
<evidence type="ECO:0000256" key="17">
    <source>
        <dbReference type="ARBA" id="ARBA00023170"/>
    </source>
</evidence>
<evidence type="ECO:0000256" key="13">
    <source>
        <dbReference type="ARBA" id="ARBA00022777"/>
    </source>
</evidence>
<keyword evidence="14 21" id="KW-0067">ATP-binding</keyword>
<keyword evidence="4" id="KW-1003">Cell membrane</keyword>
<keyword evidence="8" id="KW-0808">Transferase</keyword>
<comment type="caution">
    <text evidence="24">The sequence shown here is derived from an EMBL/GenBank/DDBJ whole genome shotgun (WGS) entry which is preliminary data.</text>
</comment>
<evidence type="ECO:0000256" key="7">
    <source>
        <dbReference type="ARBA" id="ARBA00022614"/>
    </source>
</evidence>
<evidence type="ECO:0000313" key="25">
    <source>
        <dbReference type="Proteomes" id="UP001234787"/>
    </source>
</evidence>
<dbReference type="FunFam" id="3.80.10.10:FF:000111">
    <property type="entry name" value="LRR receptor-like serine/threonine-protein kinase ERECTA"/>
    <property type="match status" value="1"/>
</dbReference>
<evidence type="ECO:0000256" key="8">
    <source>
        <dbReference type="ARBA" id="ARBA00022679"/>
    </source>
</evidence>
<evidence type="ECO:0000256" key="1">
    <source>
        <dbReference type="ARBA" id="ARBA00004162"/>
    </source>
</evidence>
<keyword evidence="7" id="KW-0433">Leucine-rich repeat</keyword>
<keyword evidence="11" id="KW-0677">Repeat</keyword>
<keyword evidence="12 21" id="KW-0547">Nucleotide-binding</keyword>
<dbReference type="InterPro" id="IPR017441">
    <property type="entry name" value="Protein_kinase_ATP_BS"/>
</dbReference>
<dbReference type="InterPro" id="IPR032675">
    <property type="entry name" value="LRR_dom_sf"/>
</dbReference>
<dbReference type="PANTHER" id="PTHR27008">
    <property type="entry name" value="OS04G0122200 PROTEIN"/>
    <property type="match status" value="1"/>
</dbReference>
<dbReference type="Gene3D" id="3.80.10.10">
    <property type="entry name" value="Ribonuclease Inhibitor"/>
    <property type="match status" value="1"/>
</dbReference>
<keyword evidence="25" id="KW-1185">Reference proteome</keyword>
<dbReference type="PROSITE" id="PS00108">
    <property type="entry name" value="PROTEIN_KINASE_ST"/>
    <property type="match status" value="1"/>
</dbReference>
<dbReference type="Proteomes" id="UP001234787">
    <property type="component" value="Unassembled WGS sequence"/>
</dbReference>
<keyword evidence="18" id="KW-0325">Glycoprotein</keyword>
<dbReference type="InterPro" id="IPR051809">
    <property type="entry name" value="Plant_receptor-like_S/T_kinase"/>
</dbReference>
<evidence type="ECO:0000256" key="10">
    <source>
        <dbReference type="ARBA" id="ARBA00022729"/>
    </source>
</evidence>
<keyword evidence="10" id="KW-0732">Signal</keyword>
<evidence type="ECO:0000256" key="16">
    <source>
        <dbReference type="ARBA" id="ARBA00023136"/>
    </source>
</evidence>
<evidence type="ECO:0000256" key="21">
    <source>
        <dbReference type="PROSITE-ProRule" id="PRU10141"/>
    </source>
</evidence>
<evidence type="ECO:0000313" key="24">
    <source>
        <dbReference type="EMBL" id="GLJ56303.1"/>
    </source>
</evidence>
<evidence type="ECO:0000259" key="23">
    <source>
        <dbReference type="PROSITE" id="PS50011"/>
    </source>
</evidence>
<dbReference type="SUPFAM" id="SSF52058">
    <property type="entry name" value="L domain-like"/>
    <property type="match status" value="1"/>
</dbReference>
<dbReference type="PROSITE" id="PS50011">
    <property type="entry name" value="PROTEIN_KINASE_DOM"/>
    <property type="match status" value="1"/>
</dbReference>
<evidence type="ECO:0000256" key="19">
    <source>
        <dbReference type="ARBA" id="ARBA00047899"/>
    </source>
</evidence>
<proteinExistence type="inferred from homology"/>
<keyword evidence="9 22" id="KW-0812">Transmembrane</keyword>
<dbReference type="InterPro" id="IPR000719">
    <property type="entry name" value="Prot_kinase_dom"/>
</dbReference>
<keyword evidence="15 22" id="KW-1133">Transmembrane helix</keyword>
<dbReference type="Pfam" id="PF00069">
    <property type="entry name" value="Pkinase"/>
    <property type="match status" value="1"/>
</dbReference>
<dbReference type="InterPro" id="IPR011009">
    <property type="entry name" value="Kinase-like_dom_sf"/>
</dbReference>
<evidence type="ECO:0000256" key="14">
    <source>
        <dbReference type="ARBA" id="ARBA00022840"/>
    </source>
</evidence>
<protein>
    <recommendedName>
        <fullName evidence="3">non-specific serine/threonine protein kinase</fullName>
        <ecNumber evidence="3">2.7.11.1</ecNumber>
    </recommendedName>
</protein>
<dbReference type="PROSITE" id="PS00107">
    <property type="entry name" value="PROTEIN_KINASE_ATP"/>
    <property type="match status" value="1"/>
</dbReference>
<name>A0AAD3RPM9_CRYJA</name>
<dbReference type="PANTHER" id="PTHR27008:SF281">
    <property type="entry name" value="OS06G0186100 PROTEIN"/>
    <property type="match status" value="1"/>
</dbReference>
<comment type="catalytic activity">
    <reaction evidence="20">
        <text>L-seryl-[protein] + ATP = O-phospho-L-seryl-[protein] + ADP + H(+)</text>
        <dbReference type="Rhea" id="RHEA:17989"/>
        <dbReference type="Rhea" id="RHEA-COMP:9863"/>
        <dbReference type="Rhea" id="RHEA-COMP:11604"/>
        <dbReference type="ChEBI" id="CHEBI:15378"/>
        <dbReference type="ChEBI" id="CHEBI:29999"/>
        <dbReference type="ChEBI" id="CHEBI:30616"/>
        <dbReference type="ChEBI" id="CHEBI:83421"/>
        <dbReference type="ChEBI" id="CHEBI:456216"/>
        <dbReference type="EC" id="2.7.11.1"/>
    </reaction>
</comment>
<evidence type="ECO:0000256" key="5">
    <source>
        <dbReference type="ARBA" id="ARBA00022527"/>
    </source>
</evidence>
<keyword evidence="16 22" id="KW-0472">Membrane</keyword>
<keyword evidence="6" id="KW-0597">Phosphoprotein</keyword>
<dbReference type="EMBL" id="BSEH01000018">
    <property type="protein sequence ID" value="GLJ56303.1"/>
    <property type="molecule type" value="Genomic_DNA"/>
</dbReference>
<evidence type="ECO:0000256" key="3">
    <source>
        <dbReference type="ARBA" id="ARBA00012513"/>
    </source>
</evidence>
<feature type="binding site" evidence="21">
    <location>
        <position position="348"/>
    </location>
    <ligand>
        <name>ATP</name>
        <dbReference type="ChEBI" id="CHEBI:30616"/>
    </ligand>
</feature>
<comment type="subcellular location">
    <subcellularLocation>
        <location evidence="1">Cell membrane</location>
        <topology evidence="1">Single-pass membrane protein</topology>
    </subcellularLocation>
</comment>